<comment type="catalytic activity">
    <reaction evidence="1">
        <text>a 1,2-diacyl-sn-glycero-3-phospho-(1'-sn-glycero-3'-phosphate) + H2O = a 1,2-diacyl-sn-glycero-3-phospho-(1'-sn-glycerol) + phosphate</text>
        <dbReference type="Rhea" id="RHEA:33751"/>
        <dbReference type="ChEBI" id="CHEBI:15377"/>
        <dbReference type="ChEBI" id="CHEBI:43474"/>
        <dbReference type="ChEBI" id="CHEBI:60110"/>
        <dbReference type="ChEBI" id="CHEBI:64716"/>
        <dbReference type="EC" id="3.1.3.27"/>
    </reaction>
</comment>
<dbReference type="Proteomes" id="UP000474957">
    <property type="component" value="Unassembled WGS sequence"/>
</dbReference>
<dbReference type="PIRSF" id="PIRSF006162">
    <property type="entry name" value="PgpA"/>
    <property type="match status" value="1"/>
</dbReference>
<protein>
    <recommendedName>
        <fullName evidence="1">Phosphatidylglycerophosphatase A</fullName>
        <ecNumber evidence="1">3.1.3.27</ecNumber>
    </recommendedName>
    <alternativeName>
        <fullName evidence="1">Phosphatidylglycerolphosphate phosphatase A</fullName>
    </alternativeName>
</protein>
<keyword evidence="1" id="KW-0443">Lipid metabolism</keyword>
<dbReference type="InterPro" id="IPR007686">
    <property type="entry name" value="YutG/PgpA"/>
</dbReference>
<dbReference type="GO" id="GO:0005886">
    <property type="term" value="C:plasma membrane"/>
    <property type="evidence" value="ECO:0007669"/>
    <property type="project" value="UniProtKB-SubCell"/>
</dbReference>
<sequence>MIRAIASVGFVGLIPFAPGTFGSLAALPGAWVLHALGGFPLLAAATLLVFVLGLWAVGKLPPGSDHDPSWVVIDEVAGQWIALFPLSAGLWYAGAAPWTFPWPGWVGAFLMFRLFDIWKPWLVGRADALPGPLGVMLDDVVAGVLAALAVALAAAVAHGAFGA</sequence>
<keyword evidence="5" id="KW-1185">Reference proteome</keyword>
<comment type="cofactor">
    <cofactor evidence="1">
        <name>Mg(2+)</name>
        <dbReference type="ChEBI" id="CHEBI:18420"/>
    </cofactor>
</comment>
<comment type="function">
    <text evidence="1">Lipid phosphatase which dephosphorylates phosphatidylglycerophosphate (PGP) to phosphatidylglycerol (PG).</text>
</comment>
<dbReference type="InterPro" id="IPR036681">
    <property type="entry name" value="PgpA-like_sf"/>
</dbReference>
<dbReference type="AlphaFoldDB" id="A0A6L5Z604"/>
<keyword evidence="1" id="KW-1003">Cell membrane</keyword>
<dbReference type="SUPFAM" id="SSF101307">
    <property type="entry name" value="YutG-like"/>
    <property type="match status" value="1"/>
</dbReference>
<evidence type="ECO:0000313" key="5">
    <source>
        <dbReference type="Proteomes" id="UP000474957"/>
    </source>
</evidence>
<keyword evidence="1" id="KW-1208">Phospholipid metabolism</keyword>
<dbReference type="RefSeq" id="WP_154448562.1">
    <property type="nucleotide sequence ID" value="NZ_WIND01000019.1"/>
</dbReference>
<keyword evidence="1" id="KW-0997">Cell inner membrane</keyword>
<dbReference type="PANTHER" id="PTHR36305:SF1">
    <property type="entry name" value="PHOSPHATIDYLGLYCEROPHOSPHATASE A"/>
    <property type="match status" value="1"/>
</dbReference>
<feature type="transmembrane region" description="Helical" evidence="2">
    <location>
        <begin position="70"/>
        <end position="94"/>
    </location>
</feature>
<proteinExistence type="predicted"/>
<keyword evidence="1" id="KW-0378">Hydrolase</keyword>
<dbReference type="PANTHER" id="PTHR36305">
    <property type="entry name" value="PHOSPHATIDYLGLYCEROPHOSPHATASE A"/>
    <property type="match status" value="1"/>
</dbReference>
<accession>A0A6L5Z604</accession>
<evidence type="ECO:0000259" key="3">
    <source>
        <dbReference type="Pfam" id="PF04608"/>
    </source>
</evidence>
<dbReference type="InterPro" id="IPR026037">
    <property type="entry name" value="PgpA"/>
</dbReference>
<feature type="transmembrane region" description="Helical" evidence="2">
    <location>
        <begin position="32"/>
        <end position="58"/>
    </location>
</feature>
<comment type="caution">
    <text evidence="4">The sequence shown here is derived from an EMBL/GenBank/DDBJ whole genome shotgun (WGS) entry which is preliminary data.</text>
</comment>
<reference evidence="4 5" key="1">
    <citation type="submission" date="2019-10" db="EMBL/GenBank/DDBJ databases">
        <title>Cognatihalovulum marinum gen. nov. sp. nov., a new member of the family Rhodobacteraceae isolated from deep seawater of the Northwest Indian Ocean.</title>
        <authorList>
            <person name="Ruan C."/>
            <person name="Wang J."/>
            <person name="Zheng X."/>
            <person name="Song L."/>
            <person name="Zhu Y."/>
            <person name="Huang Y."/>
            <person name="Lu Z."/>
            <person name="Du W."/>
            <person name="Huang L."/>
            <person name="Dai X."/>
        </authorList>
    </citation>
    <scope>NUCLEOTIDE SEQUENCE [LARGE SCALE GENOMIC DNA]</scope>
    <source>
        <strain evidence="4 5">2CG4</strain>
    </source>
</reference>
<evidence type="ECO:0000256" key="1">
    <source>
        <dbReference type="PIRNR" id="PIRNR006162"/>
    </source>
</evidence>
<evidence type="ECO:0000256" key="2">
    <source>
        <dbReference type="SAM" id="Phobius"/>
    </source>
</evidence>
<gene>
    <name evidence="4" type="ORF">GE300_17720</name>
</gene>
<evidence type="ECO:0000313" key="4">
    <source>
        <dbReference type="EMBL" id="MSU91422.1"/>
    </source>
</evidence>
<keyword evidence="1" id="KW-0442">Lipid degradation</keyword>
<dbReference type="UniPathway" id="UPA00084">
    <property type="reaction ID" value="UER00504"/>
</dbReference>
<keyword evidence="1" id="KW-0479">Metal-binding</keyword>
<feature type="domain" description="YutG/PgpA" evidence="3">
    <location>
        <begin position="5"/>
        <end position="153"/>
    </location>
</feature>
<dbReference type="GO" id="GO:0006655">
    <property type="term" value="P:phosphatidylglycerol biosynthetic process"/>
    <property type="evidence" value="ECO:0007669"/>
    <property type="project" value="UniProtKB-UniPathway"/>
</dbReference>
<dbReference type="CDD" id="cd06971">
    <property type="entry name" value="PgpA"/>
    <property type="match status" value="1"/>
</dbReference>
<name>A0A6L5Z604_9RHOB</name>
<keyword evidence="1" id="KW-0460">Magnesium</keyword>
<comment type="pathway">
    <text evidence="1">Phospholipid metabolism; phosphatidylglycerol biosynthesis; phosphatidylglycerol from CDP-diacylglycerol: step 2/2.</text>
</comment>
<comment type="subcellular location">
    <subcellularLocation>
        <location evidence="1">Cell inner membrane</location>
        <topology evidence="1">Multi-pass membrane protein</topology>
    </subcellularLocation>
</comment>
<keyword evidence="1" id="KW-0595">Phospholipid degradation</keyword>
<keyword evidence="1 2" id="KW-0812">Transmembrane</keyword>
<dbReference type="EC" id="3.1.3.27" evidence="1"/>
<dbReference type="GO" id="GO:0008962">
    <property type="term" value="F:phosphatidylglycerophosphatase activity"/>
    <property type="evidence" value="ECO:0007669"/>
    <property type="project" value="UniProtKB-EC"/>
</dbReference>
<dbReference type="EMBL" id="WIND01000019">
    <property type="protein sequence ID" value="MSU91422.1"/>
    <property type="molecule type" value="Genomic_DNA"/>
</dbReference>
<dbReference type="Pfam" id="PF04608">
    <property type="entry name" value="PgpA"/>
    <property type="match status" value="1"/>
</dbReference>
<dbReference type="GO" id="GO:0046872">
    <property type="term" value="F:metal ion binding"/>
    <property type="evidence" value="ECO:0007669"/>
    <property type="project" value="UniProtKB-KW"/>
</dbReference>
<organism evidence="4 5">
    <name type="scientific">Halovulum marinum</name>
    <dbReference type="NCBI Taxonomy" id="2662447"/>
    <lineage>
        <taxon>Bacteria</taxon>
        <taxon>Pseudomonadati</taxon>
        <taxon>Pseudomonadota</taxon>
        <taxon>Alphaproteobacteria</taxon>
        <taxon>Rhodobacterales</taxon>
        <taxon>Paracoccaceae</taxon>
        <taxon>Halovulum</taxon>
    </lineage>
</organism>
<dbReference type="GO" id="GO:0009395">
    <property type="term" value="P:phospholipid catabolic process"/>
    <property type="evidence" value="ECO:0007669"/>
    <property type="project" value="UniProtKB-KW"/>
</dbReference>
<keyword evidence="1 2" id="KW-0472">Membrane</keyword>
<feature type="transmembrane region" description="Helical" evidence="2">
    <location>
        <begin position="139"/>
        <end position="161"/>
    </location>
</feature>
<keyword evidence="2" id="KW-1133">Transmembrane helix</keyword>